<evidence type="ECO:0000313" key="2">
    <source>
        <dbReference type="EMBL" id="CAJ0569262.1"/>
    </source>
</evidence>
<organism evidence="2 3">
    <name type="scientific">Mesorhabditis spiculigera</name>
    <dbReference type="NCBI Taxonomy" id="96644"/>
    <lineage>
        <taxon>Eukaryota</taxon>
        <taxon>Metazoa</taxon>
        <taxon>Ecdysozoa</taxon>
        <taxon>Nematoda</taxon>
        <taxon>Chromadorea</taxon>
        <taxon>Rhabditida</taxon>
        <taxon>Rhabditina</taxon>
        <taxon>Rhabditomorpha</taxon>
        <taxon>Rhabditoidea</taxon>
        <taxon>Rhabditidae</taxon>
        <taxon>Mesorhabditinae</taxon>
        <taxon>Mesorhabditis</taxon>
    </lineage>
</organism>
<dbReference type="EMBL" id="CATQJA010001990">
    <property type="protein sequence ID" value="CAJ0569262.1"/>
    <property type="molecule type" value="Genomic_DNA"/>
</dbReference>
<evidence type="ECO:0008006" key="4">
    <source>
        <dbReference type="Google" id="ProtNLM"/>
    </source>
</evidence>
<dbReference type="Proteomes" id="UP001177023">
    <property type="component" value="Unassembled WGS sequence"/>
</dbReference>
<sequence length="453" mass="51253">MLCHACDYVETVPDVSPGARKIKKLFKRCWPNRPVSGKIYRCHTASRALLLVNHFVITLPLIELPADLIDAVIEKAGILELLLLWRTNRQLRDRLKARGLFPGRVADYHVCGKVVETDENARAGVSEITVSELSIQIQDSFGTAIQFANYHPVMIVTQTDPPLSGLDLRKWKSARTCFRREMEAPDVSFAHYFPFLTRIRQPRYARCRFPATYQTYSSESMAMPLQGSAMVHRSTGVGCLFEAFTGVQGATFLVDCLKTLIKLKQHLKAKAERLNLNQALRILEEADRQADGFPKPGVITDMLGQLEEMLQPSGNFANDFTELIIHHIKFKSMPALIRAIAERPEVSGRYYGLVGQFHMDSARSPEPQLAVGAELHEIFRHACDDIELLADDDAEAGRQHRLLRKRWPKLTEHPGKVYKCRAAHRDLLFINRFRMIASSGPDVVALSVHIFDL</sequence>
<evidence type="ECO:0000313" key="3">
    <source>
        <dbReference type="Proteomes" id="UP001177023"/>
    </source>
</evidence>
<name>A0AA36G115_9BILA</name>
<proteinExistence type="predicted"/>
<evidence type="ECO:0000256" key="1">
    <source>
        <dbReference type="SAM" id="Coils"/>
    </source>
</evidence>
<feature type="coiled-coil region" evidence="1">
    <location>
        <begin position="257"/>
        <end position="289"/>
    </location>
</feature>
<gene>
    <name evidence="2" type="ORF">MSPICULIGERA_LOCUS7746</name>
</gene>
<comment type="caution">
    <text evidence="2">The sequence shown here is derived from an EMBL/GenBank/DDBJ whole genome shotgun (WGS) entry which is preliminary data.</text>
</comment>
<dbReference type="AlphaFoldDB" id="A0AA36G115"/>
<keyword evidence="3" id="KW-1185">Reference proteome</keyword>
<reference evidence="2" key="1">
    <citation type="submission" date="2023-06" db="EMBL/GenBank/DDBJ databases">
        <authorList>
            <person name="Delattre M."/>
        </authorList>
    </citation>
    <scope>NUCLEOTIDE SEQUENCE</scope>
    <source>
        <strain evidence="2">AF72</strain>
    </source>
</reference>
<protein>
    <recommendedName>
        <fullName evidence="4">F-box domain-containing protein</fullName>
    </recommendedName>
</protein>
<accession>A0AA36G115</accession>
<keyword evidence="1" id="KW-0175">Coiled coil</keyword>
<feature type="non-terminal residue" evidence="2">
    <location>
        <position position="453"/>
    </location>
</feature>